<accession>M2QW73</accession>
<dbReference type="EMBL" id="KB445791">
    <property type="protein sequence ID" value="EMD41343.1"/>
    <property type="molecule type" value="Genomic_DNA"/>
</dbReference>
<organism evidence="1 2">
    <name type="scientific">Ceriporiopsis subvermispora (strain B)</name>
    <name type="common">White-rot fungus</name>
    <name type="synonym">Gelatoporia subvermispora</name>
    <dbReference type="NCBI Taxonomy" id="914234"/>
    <lineage>
        <taxon>Eukaryota</taxon>
        <taxon>Fungi</taxon>
        <taxon>Dikarya</taxon>
        <taxon>Basidiomycota</taxon>
        <taxon>Agaricomycotina</taxon>
        <taxon>Agaricomycetes</taxon>
        <taxon>Polyporales</taxon>
        <taxon>Gelatoporiaceae</taxon>
        <taxon>Gelatoporia</taxon>
    </lineage>
</organism>
<gene>
    <name evidence="1" type="ORF">CERSUDRAFT_69926</name>
</gene>
<keyword evidence="2" id="KW-1185">Reference proteome</keyword>
<sequence length="215" mass="23634">MKGLAHQETVTITVRSTGDSCASGAVSIVPASVCNQVGRFIAEEEPDPLVSDLSGELTFLNQTNVKSWGTTALHWYNSGAFAIDVLHGMVRWDVAQSLERLRQIVPVFCETVRRAEMATVTLRPMVPESNLGGAPPSVRESGFRRITSPEAEGLKSLRSCLNGLKRGWDDVAADLLAKCERDAGDSVNLTCYFMQDRPSKATVSRKHWQSQTHWT</sequence>
<name>M2QW73_CERS8</name>
<reference evidence="1 2" key="1">
    <citation type="journal article" date="2012" name="Proc. Natl. Acad. Sci. U.S.A.">
        <title>Comparative genomics of Ceriporiopsis subvermispora and Phanerochaete chrysosporium provide insight into selective ligninolysis.</title>
        <authorList>
            <person name="Fernandez-Fueyo E."/>
            <person name="Ruiz-Duenas F.J."/>
            <person name="Ferreira P."/>
            <person name="Floudas D."/>
            <person name="Hibbett D.S."/>
            <person name="Canessa P."/>
            <person name="Larrondo L.F."/>
            <person name="James T.Y."/>
            <person name="Seelenfreund D."/>
            <person name="Lobos S."/>
            <person name="Polanco R."/>
            <person name="Tello M."/>
            <person name="Honda Y."/>
            <person name="Watanabe T."/>
            <person name="Watanabe T."/>
            <person name="Ryu J.S."/>
            <person name="Kubicek C.P."/>
            <person name="Schmoll M."/>
            <person name="Gaskell J."/>
            <person name="Hammel K.E."/>
            <person name="St John F.J."/>
            <person name="Vanden Wymelenberg A."/>
            <person name="Sabat G."/>
            <person name="Splinter BonDurant S."/>
            <person name="Syed K."/>
            <person name="Yadav J.S."/>
            <person name="Doddapaneni H."/>
            <person name="Subramanian V."/>
            <person name="Lavin J.L."/>
            <person name="Oguiza J.A."/>
            <person name="Perez G."/>
            <person name="Pisabarro A.G."/>
            <person name="Ramirez L."/>
            <person name="Santoyo F."/>
            <person name="Master E."/>
            <person name="Coutinho P.M."/>
            <person name="Henrissat B."/>
            <person name="Lombard V."/>
            <person name="Magnuson J.K."/>
            <person name="Kuees U."/>
            <person name="Hori C."/>
            <person name="Igarashi K."/>
            <person name="Samejima M."/>
            <person name="Held B.W."/>
            <person name="Barry K.W."/>
            <person name="LaButti K.M."/>
            <person name="Lapidus A."/>
            <person name="Lindquist E.A."/>
            <person name="Lucas S.M."/>
            <person name="Riley R."/>
            <person name="Salamov A.A."/>
            <person name="Hoffmeister D."/>
            <person name="Schwenk D."/>
            <person name="Hadar Y."/>
            <person name="Yarden O."/>
            <person name="de Vries R.P."/>
            <person name="Wiebenga A."/>
            <person name="Stenlid J."/>
            <person name="Eastwood D."/>
            <person name="Grigoriev I.V."/>
            <person name="Berka R.M."/>
            <person name="Blanchette R.A."/>
            <person name="Kersten P."/>
            <person name="Martinez A.T."/>
            <person name="Vicuna R."/>
            <person name="Cullen D."/>
        </authorList>
    </citation>
    <scope>NUCLEOTIDE SEQUENCE [LARGE SCALE GENOMIC DNA]</scope>
    <source>
        <strain evidence="1 2">B</strain>
    </source>
</reference>
<evidence type="ECO:0000313" key="2">
    <source>
        <dbReference type="Proteomes" id="UP000016930"/>
    </source>
</evidence>
<evidence type="ECO:0000313" key="1">
    <source>
        <dbReference type="EMBL" id="EMD41343.1"/>
    </source>
</evidence>
<dbReference type="HOGENOM" id="CLU_1283113_0_0_1"/>
<proteinExistence type="predicted"/>
<dbReference type="AlphaFoldDB" id="M2QW73"/>
<dbReference type="Proteomes" id="UP000016930">
    <property type="component" value="Unassembled WGS sequence"/>
</dbReference>
<protein>
    <submittedName>
        <fullName evidence="1">Uncharacterized protein</fullName>
    </submittedName>
</protein>